<feature type="region of interest" description="Disordered" evidence="1">
    <location>
        <begin position="19"/>
        <end position="39"/>
    </location>
</feature>
<dbReference type="Proteomes" id="UP000434582">
    <property type="component" value="Unassembled WGS sequence"/>
</dbReference>
<dbReference type="RefSeq" id="WP_153346061.1">
    <property type="nucleotide sequence ID" value="NZ_WIVE01000066.1"/>
</dbReference>
<evidence type="ECO:0000313" key="4">
    <source>
        <dbReference type="Proteomes" id="UP000434582"/>
    </source>
</evidence>
<gene>
    <name evidence="3" type="ORF">GHC57_15975</name>
</gene>
<feature type="chain" id="PRO_5031424194" evidence="2">
    <location>
        <begin position="17"/>
        <end position="140"/>
    </location>
</feature>
<comment type="caution">
    <text evidence="3">The sequence shown here is derived from an EMBL/GenBank/DDBJ whole genome shotgun (WGS) entry which is preliminary data.</text>
</comment>
<dbReference type="EMBL" id="WIVE01000066">
    <property type="protein sequence ID" value="MQX38019.1"/>
    <property type="molecule type" value="Genomic_DNA"/>
</dbReference>
<evidence type="ECO:0000313" key="3">
    <source>
        <dbReference type="EMBL" id="MQX38019.1"/>
    </source>
</evidence>
<dbReference type="AlphaFoldDB" id="A0A7X2D435"/>
<protein>
    <submittedName>
        <fullName evidence="3">Uncharacterized protein</fullName>
    </submittedName>
</protein>
<keyword evidence="4" id="KW-1185">Reference proteome</keyword>
<evidence type="ECO:0000256" key="1">
    <source>
        <dbReference type="SAM" id="MobiDB-lite"/>
    </source>
</evidence>
<sequence>MMVAAALAAAAPCALAQDGAPAEPTAGPSAGPSALGPASFVSGTEDLPLMAGLREVPERGVVFESPNGRIVETWAVGYVPAERVRAFYRESLPHLGWRAGDDDLTFRREGEVLTLDFPAAGKDTAPGAALTVRFRITPDP</sequence>
<accession>A0A7X2D435</accession>
<keyword evidence="2" id="KW-0732">Signal</keyword>
<organism evidence="3 4">
    <name type="scientific">Roseospira navarrensis</name>
    <dbReference type="NCBI Taxonomy" id="140058"/>
    <lineage>
        <taxon>Bacteria</taxon>
        <taxon>Pseudomonadati</taxon>
        <taxon>Pseudomonadota</taxon>
        <taxon>Alphaproteobacteria</taxon>
        <taxon>Rhodospirillales</taxon>
        <taxon>Rhodospirillaceae</taxon>
        <taxon>Roseospira</taxon>
    </lineage>
</organism>
<name>A0A7X2D435_9PROT</name>
<proteinExistence type="predicted"/>
<reference evidence="3 4" key="1">
    <citation type="submission" date="2019-10" db="EMBL/GenBank/DDBJ databases">
        <title>Draft whole-genome sequence of the purple nonsulfur photosynthetic bacterium Roseospira navarrensis DSM 15114.</title>
        <authorList>
            <person name="Kyndt J.A."/>
            <person name="Meyer T.E."/>
        </authorList>
    </citation>
    <scope>NUCLEOTIDE SEQUENCE [LARGE SCALE GENOMIC DNA]</scope>
    <source>
        <strain evidence="3 4">DSM 15114</strain>
    </source>
</reference>
<dbReference type="OrthoDB" id="14876at2"/>
<feature type="signal peptide" evidence="2">
    <location>
        <begin position="1"/>
        <end position="16"/>
    </location>
</feature>
<evidence type="ECO:0000256" key="2">
    <source>
        <dbReference type="SAM" id="SignalP"/>
    </source>
</evidence>